<dbReference type="Pfam" id="PF16103">
    <property type="entry name" value="DUF4822"/>
    <property type="match status" value="2"/>
</dbReference>
<protein>
    <recommendedName>
        <fullName evidence="2">DUF4822 domain-containing protein</fullName>
    </recommendedName>
</protein>
<dbReference type="EMBL" id="CP147251">
    <property type="protein sequence ID" value="WYJ77881.1"/>
    <property type="molecule type" value="Genomic_DNA"/>
</dbReference>
<gene>
    <name evidence="3" type="ORF">DOK78_002521</name>
</gene>
<organism evidence="3 4">
    <name type="scientific">Candidatus Enterococcus lowellii</name>
    <dbReference type="NCBI Taxonomy" id="2230877"/>
    <lineage>
        <taxon>Bacteria</taxon>
        <taxon>Bacillati</taxon>
        <taxon>Bacillota</taxon>
        <taxon>Bacilli</taxon>
        <taxon>Lactobacillales</taxon>
        <taxon>Enterococcaceae</taxon>
        <taxon>Enterococcus</taxon>
    </lineage>
</organism>
<feature type="chain" id="PRO_5045467652" description="DUF4822 domain-containing protein" evidence="1">
    <location>
        <begin position="22"/>
        <end position="313"/>
    </location>
</feature>
<dbReference type="RefSeq" id="WP_207872013.1">
    <property type="nucleotide sequence ID" value="NZ_CP147251.1"/>
</dbReference>
<dbReference type="Proteomes" id="UP000664701">
    <property type="component" value="Chromosome"/>
</dbReference>
<keyword evidence="1" id="KW-0732">Signal</keyword>
<evidence type="ECO:0000313" key="4">
    <source>
        <dbReference type="Proteomes" id="UP000664701"/>
    </source>
</evidence>
<accession>A0ABZ2SQ24</accession>
<keyword evidence="4" id="KW-1185">Reference proteome</keyword>
<dbReference type="PROSITE" id="PS51257">
    <property type="entry name" value="PROKAR_LIPOPROTEIN"/>
    <property type="match status" value="1"/>
</dbReference>
<evidence type="ECO:0000313" key="3">
    <source>
        <dbReference type="EMBL" id="WYJ77881.1"/>
    </source>
</evidence>
<reference evidence="3 4" key="1">
    <citation type="submission" date="2024-03" db="EMBL/GenBank/DDBJ databases">
        <title>The Genome Sequence of Enterococcus sp. DIV2402.</title>
        <authorList>
            <consortium name="The Broad Institute Genomics Platform"/>
            <consortium name="The Broad Institute Microbial Omics Core"/>
            <consortium name="The Broad Institute Genomic Center for Infectious Diseases"/>
            <person name="Earl A."/>
            <person name="Manson A."/>
            <person name="Gilmore M."/>
            <person name="Schwartman J."/>
            <person name="Shea T."/>
            <person name="Abouelleil A."/>
            <person name="Cao P."/>
            <person name="Chapman S."/>
            <person name="Cusick C."/>
            <person name="Young S."/>
            <person name="Neafsey D."/>
            <person name="Nusbaum C."/>
            <person name="Birren B."/>
        </authorList>
    </citation>
    <scope>NUCLEOTIDE SEQUENCE [LARGE SCALE GENOMIC DNA]</scope>
    <source>
        <strain evidence="3 4">DIV2402</strain>
    </source>
</reference>
<feature type="signal peptide" evidence="1">
    <location>
        <begin position="1"/>
        <end position="21"/>
    </location>
</feature>
<evidence type="ECO:0000256" key="1">
    <source>
        <dbReference type="SAM" id="SignalP"/>
    </source>
</evidence>
<dbReference type="InterPro" id="IPR032247">
    <property type="entry name" value="DUF4822"/>
</dbReference>
<proteinExistence type="predicted"/>
<evidence type="ECO:0000259" key="2">
    <source>
        <dbReference type="Pfam" id="PF16103"/>
    </source>
</evidence>
<sequence>MKTKIVAMTLITLGTLLVGCAQNEQTTTETTSMSQSSETFEEQSSKGANLTALLTATNWEGTRVYDKEGTDLTQENQNFIGLAKYDAETGFYEFFTKEKESREDEGTFFITNDGQHRILISETLNYQAVVEITELTEDLFTYKRLGKDKEGNDIEVFVEHVPVAEELTFTNGRKSLTTTTGEIVEMPGNELLSQTLWNGTKVLDVDGNDVTNENQGFISLAKFDVTTNQYEFFDLETGETRGDFGYYDVLADNKLRAHVSIGENNYGAVLEITELNDKKFTYKRLGKDQAGNEIEIFVEHEPYQGNFTPEFTF</sequence>
<feature type="domain" description="DUF4822" evidence="2">
    <location>
        <begin position="190"/>
        <end position="311"/>
    </location>
</feature>
<name>A0ABZ2SQ24_9ENTE</name>
<feature type="domain" description="DUF4822" evidence="2">
    <location>
        <begin position="53"/>
        <end position="166"/>
    </location>
</feature>
<dbReference type="Gene3D" id="2.40.128.540">
    <property type="entry name" value="Domain of unknown function DUF4822"/>
    <property type="match status" value="2"/>
</dbReference>